<comment type="caution">
    <text evidence="1">The sequence shown here is derived from an EMBL/GenBank/DDBJ whole genome shotgun (WGS) entry which is preliminary data.</text>
</comment>
<dbReference type="EMBL" id="JXTI01000008">
    <property type="protein sequence ID" value="KWX15416.1"/>
    <property type="molecule type" value="Genomic_DNA"/>
</dbReference>
<reference evidence="1 2" key="1">
    <citation type="journal article" date="2015" name="Mol. Biochem. Parasitol.">
        <title>Identification of polymorphic genes for use in assemblage B genotyping assays through comparative genomics of multiple assemblage B Giardia duodenalis isolates.</title>
        <authorList>
            <person name="Wielinga C."/>
            <person name="Thompson R.C."/>
            <person name="Monis P."/>
            <person name="Ryan U."/>
        </authorList>
    </citation>
    <scope>NUCLEOTIDE SEQUENCE [LARGE SCALE GENOMIC DNA]</scope>
    <source>
        <strain evidence="1 2">BAH15c1</strain>
    </source>
</reference>
<name>A0A132NZB7_GIAIN</name>
<organism evidence="1 2">
    <name type="scientific">Giardia duodenalis assemblage B</name>
    <dbReference type="NCBI Taxonomy" id="1394984"/>
    <lineage>
        <taxon>Eukaryota</taxon>
        <taxon>Metamonada</taxon>
        <taxon>Diplomonadida</taxon>
        <taxon>Hexamitidae</taxon>
        <taxon>Giardiinae</taxon>
        <taxon>Giardia</taxon>
    </lineage>
</organism>
<gene>
    <name evidence="1" type="ORF">QR46_0510</name>
</gene>
<sequence>MRLPWNTGAAPKALGLQAVHEACQRVYPSTGTCMNTQLHLLVPVQ</sequence>
<dbReference type="AlphaFoldDB" id="A0A132NZB7"/>
<evidence type="ECO:0000313" key="1">
    <source>
        <dbReference type="EMBL" id="KWX15416.1"/>
    </source>
</evidence>
<dbReference type="VEuPathDB" id="GiardiaDB:QR46_0510"/>
<proteinExistence type="predicted"/>
<protein>
    <submittedName>
        <fullName evidence="1">BIM1 protein</fullName>
    </submittedName>
</protein>
<accession>A0A132NZB7</accession>
<evidence type="ECO:0000313" key="2">
    <source>
        <dbReference type="Proteomes" id="UP000070089"/>
    </source>
</evidence>
<dbReference type="Proteomes" id="UP000070089">
    <property type="component" value="Unassembled WGS sequence"/>
</dbReference>